<dbReference type="Gene3D" id="3.20.20.20">
    <property type="entry name" value="Dihydropteroate synthase-like"/>
    <property type="match status" value="1"/>
</dbReference>
<feature type="domain" description="CO dehydrogenase/acetyl-CoA synthase delta subunit TIM barrel" evidence="1">
    <location>
        <begin position="16"/>
        <end position="257"/>
    </location>
</feature>
<dbReference type="Proteomes" id="UP000885986">
    <property type="component" value="Unassembled WGS sequence"/>
</dbReference>
<gene>
    <name evidence="2" type="ORF">ENN98_04295</name>
</gene>
<dbReference type="PANTHER" id="PTHR36214:SF5">
    <property type="entry name" value="ACETYL-COA DECARBONYLASE_SYNTHASE COMPLEX SUBUNIT DELTA"/>
    <property type="match status" value="1"/>
</dbReference>
<dbReference type="InterPro" id="IPR016041">
    <property type="entry name" value="Ac-CoA_synth_d_su_TIM-brl"/>
</dbReference>
<dbReference type="PANTHER" id="PTHR36214">
    <property type="match status" value="1"/>
</dbReference>
<dbReference type="InterPro" id="IPR051069">
    <property type="entry name" value="ACDS_complex_subunit"/>
</dbReference>
<dbReference type="InterPro" id="IPR011005">
    <property type="entry name" value="Dihydropteroate_synth-like_sf"/>
</dbReference>
<dbReference type="Pfam" id="PF03599">
    <property type="entry name" value="CdhD"/>
    <property type="match status" value="1"/>
</dbReference>
<dbReference type="NCBIfam" id="NF003376">
    <property type="entry name" value="PRK04452.1-2"/>
    <property type="match status" value="1"/>
</dbReference>
<sequence length="312" mass="33916">MPPDSYTQAYSGAIRQVKLGNGDKAVTVGGINALPFHLFEGKMDNKPLIAMDILDIKPEEWPTTLTRHFEGVMDNPVAWAQKCVNDYQAEALCISLVGTDPNGKNRPASEAAKIASEVISAVDVPIIVWGCGNSEKDTETLRELTAIIGDKKVCLAPLEDKNYRSLGATAMAFQHPMVASSPIDVNLAKQLNILLENLGVPLDTVLIDPSIGALGYGIEYTYSVMERIRLAALTQKDEKLQVPFICNLGREVWKAKECRLPSDELLGDQESRGVLMEAITASCLLMAGGEVLIMRHPRAIALTRSLIKGLMG</sequence>
<reference evidence="2" key="1">
    <citation type="journal article" date="2020" name="mSystems">
        <title>Genome- and Community-Level Interaction Insights into Carbon Utilization and Element Cycling Functions of Hydrothermarchaeota in Hydrothermal Sediment.</title>
        <authorList>
            <person name="Zhou Z."/>
            <person name="Liu Y."/>
            <person name="Xu W."/>
            <person name="Pan J."/>
            <person name="Luo Z.H."/>
            <person name="Li M."/>
        </authorList>
    </citation>
    <scope>NUCLEOTIDE SEQUENCE [LARGE SCALE GENOMIC DNA]</scope>
    <source>
        <strain evidence="2">SpSt-1224</strain>
    </source>
</reference>
<dbReference type="AlphaFoldDB" id="A0A7C2TLS5"/>
<evidence type="ECO:0000259" key="1">
    <source>
        <dbReference type="Pfam" id="PF03599"/>
    </source>
</evidence>
<name>A0A7C2TLS5_9BACT</name>
<comment type="caution">
    <text evidence="2">The sequence shown here is derived from an EMBL/GenBank/DDBJ whole genome shotgun (WGS) entry which is preliminary data.</text>
</comment>
<dbReference type="SUPFAM" id="SSF51717">
    <property type="entry name" value="Dihydropteroate synthetase-like"/>
    <property type="match status" value="1"/>
</dbReference>
<proteinExistence type="predicted"/>
<accession>A0A7C2TLS5</accession>
<evidence type="ECO:0000313" key="2">
    <source>
        <dbReference type="EMBL" id="HET97902.1"/>
    </source>
</evidence>
<organism evidence="2">
    <name type="scientific">Desulfurivibrio alkaliphilus</name>
    <dbReference type="NCBI Taxonomy" id="427923"/>
    <lineage>
        <taxon>Bacteria</taxon>
        <taxon>Pseudomonadati</taxon>
        <taxon>Thermodesulfobacteriota</taxon>
        <taxon>Desulfobulbia</taxon>
        <taxon>Desulfobulbales</taxon>
        <taxon>Desulfobulbaceae</taxon>
        <taxon>Desulfurivibrio</taxon>
    </lineage>
</organism>
<dbReference type="EMBL" id="DSDS01000098">
    <property type="protein sequence ID" value="HET97902.1"/>
    <property type="molecule type" value="Genomic_DNA"/>
</dbReference>
<protein>
    <submittedName>
        <fullName evidence="2">Acetyl-CoA decarbonylase/synthase complex subunit delta</fullName>
    </submittedName>
</protein>